<dbReference type="KEGG" id="sfy:GFH48_21925"/>
<dbReference type="RefSeq" id="WP_153289824.1">
    <property type="nucleotide sequence ID" value="NZ_CP045643.1"/>
</dbReference>
<organism evidence="2 3">
    <name type="scientific">Streptomyces fagopyri</name>
    <dbReference type="NCBI Taxonomy" id="2662397"/>
    <lineage>
        <taxon>Bacteria</taxon>
        <taxon>Bacillati</taxon>
        <taxon>Actinomycetota</taxon>
        <taxon>Actinomycetes</taxon>
        <taxon>Kitasatosporales</taxon>
        <taxon>Streptomycetaceae</taxon>
        <taxon>Streptomyces</taxon>
    </lineage>
</organism>
<evidence type="ECO:0000313" key="2">
    <source>
        <dbReference type="EMBL" id="QFZ75563.1"/>
    </source>
</evidence>
<keyword evidence="1" id="KW-0472">Membrane</keyword>
<dbReference type="EMBL" id="CP045643">
    <property type="protein sequence ID" value="QFZ75563.1"/>
    <property type="molecule type" value="Genomic_DNA"/>
</dbReference>
<evidence type="ECO:0000256" key="1">
    <source>
        <dbReference type="SAM" id="Phobius"/>
    </source>
</evidence>
<evidence type="ECO:0000313" key="3">
    <source>
        <dbReference type="Proteomes" id="UP000326179"/>
    </source>
</evidence>
<name>A0A5Q0LEU5_9ACTN</name>
<sequence length="71" mass="7521">MTDRTPATTAAPTTPAVAIDRRERRKRLLKAALLTALSLAAFTAELLLLALRGPERRRGFFGGAGRTGGDG</sequence>
<keyword evidence="1" id="KW-0812">Transmembrane</keyword>
<gene>
    <name evidence="2" type="ORF">GFH48_21925</name>
</gene>
<dbReference type="AlphaFoldDB" id="A0A5Q0LEU5"/>
<keyword evidence="1" id="KW-1133">Transmembrane helix</keyword>
<keyword evidence="3" id="KW-1185">Reference proteome</keyword>
<feature type="transmembrane region" description="Helical" evidence="1">
    <location>
        <begin position="31"/>
        <end position="51"/>
    </location>
</feature>
<accession>A0A5Q0LEU5</accession>
<dbReference type="Proteomes" id="UP000326179">
    <property type="component" value="Chromosome"/>
</dbReference>
<protein>
    <submittedName>
        <fullName evidence="2">Uncharacterized protein</fullName>
    </submittedName>
</protein>
<reference evidence="2 3" key="1">
    <citation type="submission" date="2019-10" db="EMBL/GenBank/DDBJ databases">
        <title>A novel species.</title>
        <authorList>
            <person name="Gao J."/>
        </authorList>
    </citation>
    <scope>NUCLEOTIDE SEQUENCE [LARGE SCALE GENOMIC DNA]</scope>
    <source>
        <strain evidence="2 3">QMT-28</strain>
    </source>
</reference>
<proteinExistence type="predicted"/>